<dbReference type="GO" id="GO:0031490">
    <property type="term" value="F:chromatin DNA binding"/>
    <property type="evidence" value="ECO:0007669"/>
    <property type="project" value="TreeGrafter"/>
</dbReference>
<evidence type="ECO:0000259" key="4">
    <source>
        <dbReference type="Pfam" id="PF00808"/>
    </source>
</evidence>
<dbReference type="InterPro" id="IPR009072">
    <property type="entry name" value="Histone-fold"/>
</dbReference>
<feature type="domain" description="Transcription factor CBF/NF-Y/archaeal histone" evidence="4">
    <location>
        <begin position="58"/>
        <end position="106"/>
    </location>
</feature>
<dbReference type="InterPro" id="IPR003958">
    <property type="entry name" value="CBFA_NFYB_domain"/>
</dbReference>
<dbReference type="GO" id="GO:0031507">
    <property type="term" value="P:heterochromatin formation"/>
    <property type="evidence" value="ECO:0007669"/>
    <property type="project" value="TreeGrafter"/>
</dbReference>
<dbReference type="GO" id="GO:0006974">
    <property type="term" value="P:DNA damage response"/>
    <property type="evidence" value="ECO:0007669"/>
    <property type="project" value="TreeGrafter"/>
</dbReference>
<proteinExistence type="predicted"/>
<keyword evidence="6" id="KW-1185">Reference proteome</keyword>
<comment type="subcellular location">
    <subcellularLocation>
        <location evidence="1">Nucleus</location>
    </subcellularLocation>
</comment>
<protein>
    <submittedName>
        <fullName evidence="5">DNA polymerase epsilon subunit 3</fullName>
    </submittedName>
</protein>
<dbReference type="AlphaFoldDB" id="A0AAQ3Q3A5"/>
<sequence length="176" mass="19826">MARKRKEEEQGGASGSGSKRTRNVKAPEEEEKISREMFLQVMKEKLSSMTALRGEEEEDIQVEDQALLALSECTRFFIQYLYSRADKVSKKDKKDTLEAEHVFEALKEIDYAEFVPDLTTALKEFKNENAANNPGEQATTMEEATIDEKLRQVDLTGKDEKVAGEKDEGIGPAADE</sequence>
<name>A0AAQ3Q3A5_9LILI</name>
<dbReference type="Proteomes" id="UP001327560">
    <property type="component" value="Chromosome 1"/>
</dbReference>
<feature type="region of interest" description="Disordered" evidence="3">
    <location>
        <begin position="151"/>
        <end position="176"/>
    </location>
</feature>
<dbReference type="PANTHER" id="PTHR46172">
    <property type="entry name" value="DNA POLYMERASE EPSILON SUBUNIT 3"/>
    <property type="match status" value="1"/>
</dbReference>
<evidence type="ECO:0000256" key="1">
    <source>
        <dbReference type="ARBA" id="ARBA00004123"/>
    </source>
</evidence>
<dbReference type="GO" id="GO:0006272">
    <property type="term" value="P:leading strand elongation"/>
    <property type="evidence" value="ECO:0007669"/>
    <property type="project" value="TreeGrafter"/>
</dbReference>
<dbReference type="Pfam" id="PF00808">
    <property type="entry name" value="CBFD_NFYB_HMF"/>
    <property type="match status" value="1"/>
</dbReference>
<keyword evidence="2" id="KW-0539">Nucleus</keyword>
<dbReference type="InterPro" id="IPR051377">
    <property type="entry name" value="DNA_Pol-Epsilon_Subunit"/>
</dbReference>
<reference evidence="5 6" key="1">
    <citation type="submission" date="2023-10" db="EMBL/GenBank/DDBJ databases">
        <title>Chromosome-scale genome assembly provides insights into flower coloration mechanisms of Canna indica.</title>
        <authorList>
            <person name="Li C."/>
        </authorList>
    </citation>
    <scope>NUCLEOTIDE SEQUENCE [LARGE SCALE GENOMIC DNA]</scope>
    <source>
        <tissue evidence="5">Flower</tissue>
    </source>
</reference>
<evidence type="ECO:0000313" key="6">
    <source>
        <dbReference type="Proteomes" id="UP001327560"/>
    </source>
</evidence>
<dbReference type="Gene3D" id="1.10.20.10">
    <property type="entry name" value="Histone, subunit A"/>
    <property type="match status" value="1"/>
</dbReference>
<gene>
    <name evidence="5" type="ORF">Cni_G03349</name>
</gene>
<organism evidence="5 6">
    <name type="scientific">Canna indica</name>
    <name type="common">Indian-shot</name>
    <dbReference type="NCBI Taxonomy" id="4628"/>
    <lineage>
        <taxon>Eukaryota</taxon>
        <taxon>Viridiplantae</taxon>
        <taxon>Streptophyta</taxon>
        <taxon>Embryophyta</taxon>
        <taxon>Tracheophyta</taxon>
        <taxon>Spermatophyta</taxon>
        <taxon>Magnoliopsida</taxon>
        <taxon>Liliopsida</taxon>
        <taxon>Zingiberales</taxon>
        <taxon>Cannaceae</taxon>
        <taxon>Canna</taxon>
    </lineage>
</organism>
<evidence type="ECO:0000313" key="5">
    <source>
        <dbReference type="EMBL" id="WOK94644.1"/>
    </source>
</evidence>
<dbReference type="PANTHER" id="PTHR46172:SF1">
    <property type="entry name" value="DNA POLYMERASE EPSILON SUBUNIT 3"/>
    <property type="match status" value="1"/>
</dbReference>
<dbReference type="GO" id="GO:0008622">
    <property type="term" value="C:epsilon DNA polymerase complex"/>
    <property type="evidence" value="ECO:0007669"/>
    <property type="project" value="TreeGrafter"/>
</dbReference>
<dbReference type="GO" id="GO:0008623">
    <property type="term" value="C:CHRAC"/>
    <property type="evidence" value="ECO:0007669"/>
    <property type="project" value="TreeGrafter"/>
</dbReference>
<evidence type="ECO:0000256" key="2">
    <source>
        <dbReference type="ARBA" id="ARBA00023242"/>
    </source>
</evidence>
<dbReference type="SUPFAM" id="SSF47113">
    <property type="entry name" value="Histone-fold"/>
    <property type="match status" value="1"/>
</dbReference>
<dbReference type="EMBL" id="CP136890">
    <property type="protein sequence ID" value="WOK94644.1"/>
    <property type="molecule type" value="Genomic_DNA"/>
</dbReference>
<feature type="compositionally biased region" description="Basic and acidic residues" evidence="3">
    <location>
        <begin position="151"/>
        <end position="169"/>
    </location>
</feature>
<feature type="region of interest" description="Disordered" evidence="3">
    <location>
        <begin position="1"/>
        <end position="33"/>
    </location>
</feature>
<evidence type="ECO:0000256" key="3">
    <source>
        <dbReference type="SAM" id="MobiDB-lite"/>
    </source>
</evidence>
<dbReference type="GO" id="GO:0046982">
    <property type="term" value="F:protein heterodimerization activity"/>
    <property type="evidence" value="ECO:0007669"/>
    <property type="project" value="InterPro"/>
</dbReference>
<accession>A0AAQ3Q3A5</accession>